<evidence type="ECO:0000313" key="2">
    <source>
        <dbReference type="Proteomes" id="UP000682713"/>
    </source>
</evidence>
<protein>
    <submittedName>
        <fullName evidence="1">Uncharacterized protein</fullName>
    </submittedName>
</protein>
<sequence length="85" mass="9643">MKKIYLRLLSTMLILSIAGCLKHEPMTFEEMYSGNLTEVSKIEIRHGNGELKEITDKSIINPWLDSIKDIIFEPSTNQDAGVGYI</sequence>
<dbReference type="Proteomes" id="UP000682713">
    <property type="component" value="Unassembled WGS sequence"/>
</dbReference>
<evidence type="ECO:0000313" key="1">
    <source>
        <dbReference type="EMBL" id="MBS4199107.1"/>
    </source>
</evidence>
<reference evidence="1 2" key="1">
    <citation type="submission" date="2021-05" db="EMBL/GenBank/DDBJ databases">
        <title>Novel Bacillus species.</title>
        <authorList>
            <person name="Liu G."/>
        </authorList>
    </citation>
    <scope>NUCLEOTIDE SEQUENCE [LARGE SCALE GENOMIC DNA]</scope>
    <source>
        <strain evidence="1 2">FJAT-49732</strain>
    </source>
</reference>
<name>A0A942TLX9_9BACI</name>
<accession>A0A942TLX9</accession>
<organism evidence="1 2">
    <name type="scientific">Lederbergia citrisecunda</name>
    <dbReference type="NCBI Taxonomy" id="2833583"/>
    <lineage>
        <taxon>Bacteria</taxon>
        <taxon>Bacillati</taxon>
        <taxon>Bacillota</taxon>
        <taxon>Bacilli</taxon>
        <taxon>Bacillales</taxon>
        <taxon>Bacillaceae</taxon>
        <taxon>Lederbergia</taxon>
    </lineage>
</organism>
<dbReference type="PROSITE" id="PS51257">
    <property type="entry name" value="PROKAR_LIPOPROTEIN"/>
    <property type="match status" value="1"/>
</dbReference>
<keyword evidence="2" id="KW-1185">Reference proteome</keyword>
<comment type="caution">
    <text evidence="1">The sequence shown here is derived from an EMBL/GenBank/DDBJ whole genome shotgun (WGS) entry which is preliminary data.</text>
</comment>
<dbReference type="AlphaFoldDB" id="A0A942TLX9"/>
<proteinExistence type="predicted"/>
<gene>
    <name evidence="1" type="ORF">KHA93_05475</name>
</gene>
<dbReference type="RefSeq" id="WP_213109813.1">
    <property type="nucleotide sequence ID" value="NZ_JAGYPJ010000001.1"/>
</dbReference>
<dbReference type="EMBL" id="JAGYPJ010000001">
    <property type="protein sequence ID" value="MBS4199107.1"/>
    <property type="molecule type" value="Genomic_DNA"/>
</dbReference>